<comment type="caution">
    <text evidence="1">The sequence shown here is derived from an EMBL/GenBank/DDBJ whole genome shotgun (WGS) entry which is preliminary data.</text>
</comment>
<keyword evidence="2" id="KW-1185">Reference proteome</keyword>
<dbReference type="RefSeq" id="WP_010404135.1">
    <property type="nucleotide sequence ID" value="NZ_JAWXXV010000001.1"/>
</dbReference>
<dbReference type="InterPro" id="IPR037914">
    <property type="entry name" value="SpoVT-AbrB_sf"/>
</dbReference>
<dbReference type="SUPFAM" id="SSF89447">
    <property type="entry name" value="AbrB/MazE/MraZ-like"/>
    <property type="match status" value="1"/>
</dbReference>
<dbReference type="EMBL" id="JAWXXV010000001">
    <property type="protein sequence ID" value="MDX5983951.1"/>
    <property type="molecule type" value="Genomic_DNA"/>
</dbReference>
<sequence length="201" mass="22464">MDELFIGSALCEVTEWGDILLPRRFHQTLRLRSADHSVFIGLHEESPCLIAFDRLHAMQRQFEVAEKLAASPGGFHDYHRLRRTYGFVDEAPIAPDGMMTLPRIMRERGAIGSFALLVATGARFEIWDMAYVLDHGPSDLVTLATLLQASQIVQEVNDVAVVSRTRASGPTFHPTQSRVCVQRLPAVQPRHDPVGGRAEHQ</sequence>
<organism evidence="1 2">
    <name type="scientific">Sphingomonas echinoides</name>
    <dbReference type="NCBI Taxonomy" id="59803"/>
    <lineage>
        <taxon>Bacteria</taxon>
        <taxon>Pseudomonadati</taxon>
        <taxon>Pseudomonadota</taxon>
        <taxon>Alphaproteobacteria</taxon>
        <taxon>Sphingomonadales</taxon>
        <taxon>Sphingomonadaceae</taxon>
        <taxon>Sphingomonas</taxon>
    </lineage>
</organism>
<dbReference type="Gene3D" id="3.40.1550.20">
    <property type="entry name" value="Transcriptional regulator MraZ domain"/>
    <property type="match status" value="1"/>
</dbReference>
<protein>
    <submittedName>
        <fullName evidence="1">Division/cell wall cluster transcriptional repressor MraZ</fullName>
    </submittedName>
</protein>
<evidence type="ECO:0000313" key="2">
    <source>
        <dbReference type="Proteomes" id="UP001279660"/>
    </source>
</evidence>
<name>A0ABU4PIE3_9SPHN</name>
<dbReference type="Proteomes" id="UP001279660">
    <property type="component" value="Unassembled WGS sequence"/>
</dbReference>
<reference evidence="1 2" key="1">
    <citation type="submission" date="2023-11" db="EMBL/GenBank/DDBJ databases">
        <title>MicrobeMod: A computational toolkit for identifying prokaryotic methylation and restriction-modification with nanopore sequencing.</title>
        <authorList>
            <person name="Crits-Christoph A."/>
            <person name="Kang S.C."/>
            <person name="Lee H."/>
            <person name="Ostrov N."/>
        </authorList>
    </citation>
    <scope>NUCLEOTIDE SEQUENCE [LARGE SCALE GENOMIC DNA]</scope>
    <source>
        <strain evidence="1 2">ATCC 14820</strain>
    </source>
</reference>
<gene>
    <name evidence="1" type="ORF">SIL82_06740</name>
</gene>
<dbReference type="InterPro" id="IPR038619">
    <property type="entry name" value="MraZ_sf"/>
</dbReference>
<accession>A0ABU4PIE3</accession>
<evidence type="ECO:0000313" key="1">
    <source>
        <dbReference type="EMBL" id="MDX5983951.1"/>
    </source>
</evidence>
<proteinExistence type="predicted"/>